<keyword evidence="2" id="KW-1185">Reference proteome</keyword>
<gene>
    <name evidence="1" type="ORF">Q0812_01130</name>
</gene>
<accession>A0ABT8SHI1</accession>
<dbReference type="EMBL" id="JAUKTR010000001">
    <property type="protein sequence ID" value="MDO1558029.1"/>
    <property type="molecule type" value="Genomic_DNA"/>
</dbReference>
<proteinExistence type="predicted"/>
<evidence type="ECO:0000313" key="2">
    <source>
        <dbReference type="Proteomes" id="UP001169063"/>
    </source>
</evidence>
<protein>
    <recommendedName>
        <fullName evidence="3">Terminase small subunit</fullName>
    </recommendedName>
</protein>
<dbReference type="RefSeq" id="WP_302108453.1">
    <property type="nucleotide sequence ID" value="NZ_JAUKTR010000001.1"/>
</dbReference>
<evidence type="ECO:0000313" key="1">
    <source>
        <dbReference type="EMBL" id="MDO1558029.1"/>
    </source>
</evidence>
<evidence type="ECO:0008006" key="3">
    <source>
        <dbReference type="Google" id="ProtNLM"/>
    </source>
</evidence>
<dbReference type="Proteomes" id="UP001169063">
    <property type="component" value="Unassembled WGS sequence"/>
</dbReference>
<reference evidence="1" key="1">
    <citation type="submission" date="2023-07" db="EMBL/GenBank/DDBJ databases">
        <title>Brevundimonas soil sp. nov., isolated from the soil of chemical plant.</title>
        <authorList>
            <person name="Wu N."/>
        </authorList>
    </citation>
    <scope>NUCLEOTIDE SEQUENCE</scope>
    <source>
        <strain evidence="1">XZ-24</strain>
    </source>
</reference>
<comment type="caution">
    <text evidence="1">The sequence shown here is derived from an EMBL/GenBank/DDBJ whole genome shotgun (WGS) entry which is preliminary data.</text>
</comment>
<sequence>MSQPDPPPSSQPGRYRAPPEVWERVRDDYLAGVSAPECCRLHGVGLSALRDRAAREGWRRADQPWVAPGRLDPDDEGVLLEAQIEGDLDRVELAQLALVADRRMMRAVLRGDAAAALRWSRVTRMLHEGQAELDHWIAQEESLRHMLRVSDGSDASDGVFPSVPSDQD</sequence>
<name>A0ABT8SHI1_9CAUL</name>
<organism evidence="1 2">
    <name type="scientific">Peiella sedimenti</name>
    <dbReference type="NCBI Taxonomy" id="3061083"/>
    <lineage>
        <taxon>Bacteria</taxon>
        <taxon>Pseudomonadati</taxon>
        <taxon>Pseudomonadota</taxon>
        <taxon>Alphaproteobacteria</taxon>
        <taxon>Caulobacterales</taxon>
        <taxon>Caulobacteraceae</taxon>
        <taxon>Peiella</taxon>
    </lineage>
</organism>